<evidence type="ECO:0000313" key="2">
    <source>
        <dbReference type="Proteomes" id="UP000887159"/>
    </source>
</evidence>
<reference evidence="1" key="1">
    <citation type="submission" date="2020-08" db="EMBL/GenBank/DDBJ databases">
        <title>Multicomponent nature underlies the extraordinary mechanical properties of spider dragline silk.</title>
        <authorList>
            <person name="Kono N."/>
            <person name="Nakamura H."/>
            <person name="Mori M."/>
            <person name="Yoshida Y."/>
            <person name="Ohtoshi R."/>
            <person name="Malay A.D."/>
            <person name="Moran D.A.P."/>
            <person name="Tomita M."/>
            <person name="Numata K."/>
            <person name="Arakawa K."/>
        </authorList>
    </citation>
    <scope>NUCLEOTIDE SEQUENCE</scope>
</reference>
<accession>A0A8X7BHA4</accession>
<dbReference type="Proteomes" id="UP000887159">
    <property type="component" value="Unassembled WGS sequence"/>
</dbReference>
<name>A0A8X7BHA4_TRICX</name>
<dbReference type="EMBL" id="BMAU01021393">
    <property type="protein sequence ID" value="GFY30469.1"/>
    <property type="molecule type" value="Genomic_DNA"/>
</dbReference>
<evidence type="ECO:0000313" key="1">
    <source>
        <dbReference type="EMBL" id="GFY30469.1"/>
    </source>
</evidence>
<proteinExistence type="predicted"/>
<dbReference type="AlphaFoldDB" id="A0A8X7BHA4"/>
<protein>
    <submittedName>
        <fullName evidence="1">Uncharacterized protein</fullName>
    </submittedName>
</protein>
<keyword evidence="2" id="KW-1185">Reference proteome</keyword>
<organism evidence="1 2">
    <name type="scientific">Trichonephila clavipes</name>
    <name type="common">Golden silk orbweaver</name>
    <name type="synonym">Nephila clavipes</name>
    <dbReference type="NCBI Taxonomy" id="2585209"/>
    <lineage>
        <taxon>Eukaryota</taxon>
        <taxon>Metazoa</taxon>
        <taxon>Ecdysozoa</taxon>
        <taxon>Arthropoda</taxon>
        <taxon>Chelicerata</taxon>
        <taxon>Arachnida</taxon>
        <taxon>Araneae</taxon>
        <taxon>Araneomorphae</taxon>
        <taxon>Entelegynae</taxon>
        <taxon>Araneoidea</taxon>
        <taxon>Nephilidae</taxon>
        <taxon>Trichonephila</taxon>
    </lineage>
</organism>
<gene>
    <name evidence="1" type="ORF">TNCV_3522321</name>
</gene>
<sequence length="104" mass="11360">MNSMICVGRVTVKGKSKKVLANKNDLLCNADVVSISKSPDRSFLIDFGSPPIPIIALWTTKGDFRAISLFGNDKIKKREHLAALSLNRLGNSGHEFKESMGRAS</sequence>
<comment type="caution">
    <text evidence="1">The sequence shown here is derived from an EMBL/GenBank/DDBJ whole genome shotgun (WGS) entry which is preliminary data.</text>
</comment>